<dbReference type="RefSeq" id="WP_157334000.1">
    <property type="nucleotide sequence ID" value="NZ_RHLK01000003.1"/>
</dbReference>
<keyword evidence="2" id="KW-1185">Reference proteome</keyword>
<dbReference type="PANTHER" id="PTHR39185:SF1">
    <property type="entry name" value="SWARMING MOTILITY PROTEIN SWRD"/>
    <property type="match status" value="1"/>
</dbReference>
<sequence>MVRLTRMNGKPLVINALMIESMEETPDTIITLINGKKIMVLEAEAVIMEQVVQFLQRIGAVQATIKSTNTEGL</sequence>
<organism evidence="1 2">
    <name type="scientific">Paenibacillus lutrae</name>
    <dbReference type="NCBI Taxonomy" id="2078573"/>
    <lineage>
        <taxon>Bacteria</taxon>
        <taxon>Bacillati</taxon>
        <taxon>Bacillota</taxon>
        <taxon>Bacilli</taxon>
        <taxon>Bacillales</taxon>
        <taxon>Paenibacillaceae</taxon>
        <taxon>Paenibacillus</taxon>
    </lineage>
</organism>
<dbReference type="Proteomes" id="UP000490800">
    <property type="component" value="Unassembled WGS sequence"/>
</dbReference>
<dbReference type="AlphaFoldDB" id="A0A7X3JYN1"/>
<comment type="caution">
    <text evidence="1">The sequence shown here is derived from an EMBL/GenBank/DDBJ whole genome shotgun (WGS) entry which is preliminary data.</text>
</comment>
<protein>
    <submittedName>
        <fullName evidence="1">Flagellar protein D</fullName>
    </submittedName>
</protein>
<gene>
    <name evidence="1" type="ORF">EDM21_06375</name>
</gene>
<dbReference type="OrthoDB" id="9799862at2"/>
<proteinExistence type="predicted"/>
<keyword evidence="1" id="KW-0966">Cell projection</keyword>
<dbReference type="InterPro" id="IPR009384">
    <property type="entry name" value="SwrD-like"/>
</dbReference>
<name>A0A7X3JYN1_9BACL</name>
<dbReference type="Pfam" id="PF06289">
    <property type="entry name" value="FlbD"/>
    <property type="match status" value="1"/>
</dbReference>
<evidence type="ECO:0000313" key="1">
    <source>
        <dbReference type="EMBL" id="MVO99152.1"/>
    </source>
</evidence>
<accession>A0A7X3JYN1</accession>
<dbReference type="EMBL" id="RHLK01000003">
    <property type="protein sequence ID" value="MVO99152.1"/>
    <property type="molecule type" value="Genomic_DNA"/>
</dbReference>
<keyword evidence="1" id="KW-0969">Cilium</keyword>
<reference evidence="1 2" key="1">
    <citation type="journal article" date="2019" name="Microorganisms">
        <title>Paenibacillus lutrae sp. nov., A Chitinolytic Species Isolated from A River Otter in Castril Natural Park, Granada, Spain.</title>
        <authorList>
            <person name="Rodriguez M."/>
            <person name="Reina J.C."/>
            <person name="Bejar V."/>
            <person name="Llamas I."/>
        </authorList>
    </citation>
    <scope>NUCLEOTIDE SEQUENCE [LARGE SCALE GENOMIC DNA]</scope>
    <source>
        <strain evidence="1 2">N10</strain>
    </source>
</reference>
<dbReference type="PANTHER" id="PTHR39185">
    <property type="entry name" value="SWARMING MOTILITY PROTEIN SWRD"/>
    <property type="match status" value="1"/>
</dbReference>
<keyword evidence="1" id="KW-0282">Flagellum</keyword>
<evidence type="ECO:0000313" key="2">
    <source>
        <dbReference type="Proteomes" id="UP000490800"/>
    </source>
</evidence>